<accession>A0A931IHS8</accession>
<evidence type="ECO:0000313" key="5">
    <source>
        <dbReference type="Proteomes" id="UP000655751"/>
    </source>
</evidence>
<name>A0A931IHS8_9NOCA</name>
<keyword evidence="2" id="KW-0472">Membrane</keyword>
<reference evidence="4" key="1">
    <citation type="submission" date="2020-11" db="EMBL/GenBank/DDBJ databases">
        <title>Nocardia NEAU-351.nov., a novel actinomycete isolated from the cow dung.</title>
        <authorList>
            <person name="Zhang X."/>
        </authorList>
    </citation>
    <scope>NUCLEOTIDE SEQUENCE</scope>
    <source>
        <strain evidence="4">NEAU-351</strain>
    </source>
</reference>
<keyword evidence="2" id="KW-0812">Transmembrane</keyword>
<evidence type="ECO:0000256" key="2">
    <source>
        <dbReference type="SAM" id="Phobius"/>
    </source>
</evidence>
<feature type="region of interest" description="Disordered" evidence="1">
    <location>
        <begin position="18"/>
        <end position="54"/>
    </location>
</feature>
<keyword evidence="2" id="KW-1133">Transmembrane helix</keyword>
<feature type="compositionally biased region" description="Basic residues" evidence="1">
    <location>
        <begin position="38"/>
        <end position="53"/>
    </location>
</feature>
<evidence type="ECO:0000259" key="3">
    <source>
        <dbReference type="Pfam" id="PF26527"/>
    </source>
</evidence>
<evidence type="ECO:0000313" key="4">
    <source>
        <dbReference type="EMBL" id="MBH0781679.1"/>
    </source>
</evidence>
<gene>
    <name evidence="4" type="ORF">IT779_35940</name>
</gene>
<keyword evidence="5" id="KW-1185">Reference proteome</keyword>
<dbReference type="Pfam" id="PF26527">
    <property type="entry name" value="DUF8176"/>
    <property type="match status" value="1"/>
</dbReference>
<dbReference type="InterPro" id="IPR058489">
    <property type="entry name" value="DUF8176"/>
</dbReference>
<dbReference type="EMBL" id="JADMLG010000027">
    <property type="protein sequence ID" value="MBH0781679.1"/>
    <property type="molecule type" value="Genomic_DNA"/>
</dbReference>
<organism evidence="4 5">
    <name type="scientific">Nocardia bovistercoris</name>
    <dbReference type="NCBI Taxonomy" id="2785916"/>
    <lineage>
        <taxon>Bacteria</taxon>
        <taxon>Bacillati</taxon>
        <taxon>Actinomycetota</taxon>
        <taxon>Actinomycetes</taxon>
        <taxon>Mycobacteriales</taxon>
        <taxon>Nocardiaceae</taxon>
        <taxon>Nocardia</taxon>
    </lineage>
</organism>
<sequence length="219" mass="22322">MLQAGAAERARSAAAPLWPGMLPASGTLPPPRTLPPLHKGKRKRKPPPRRSRGRPLLVGSVALVGSLATAAVVLVYTTQVMAPQQAATAGDPVLGGGPGCEATRTAQLVRGNGIGSTANGPDVVLAFQHAYYVSRSGAEARALATVDAAVPAADVIGGGIASVPAGTQHCVLITPLADGRYDVVITEARPDAPMRTYRQFVTVADVDGTVAITRIAAPS</sequence>
<dbReference type="Proteomes" id="UP000655751">
    <property type="component" value="Unassembled WGS sequence"/>
</dbReference>
<comment type="caution">
    <text evidence="4">The sequence shown here is derived from an EMBL/GenBank/DDBJ whole genome shotgun (WGS) entry which is preliminary data.</text>
</comment>
<proteinExistence type="predicted"/>
<feature type="transmembrane region" description="Helical" evidence="2">
    <location>
        <begin position="56"/>
        <end position="76"/>
    </location>
</feature>
<feature type="domain" description="DUF8176" evidence="3">
    <location>
        <begin position="98"/>
        <end position="216"/>
    </location>
</feature>
<dbReference type="AlphaFoldDB" id="A0A931IHS8"/>
<dbReference type="RefSeq" id="WP_196153957.1">
    <property type="nucleotide sequence ID" value="NZ_JADMLG010000027.1"/>
</dbReference>
<protein>
    <recommendedName>
        <fullName evidence="3">DUF8176 domain-containing protein</fullName>
    </recommendedName>
</protein>
<evidence type="ECO:0000256" key="1">
    <source>
        <dbReference type="SAM" id="MobiDB-lite"/>
    </source>
</evidence>